<gene>
    <name evidence="4" type="ORF">U5817_10575</name>
</gene>
<evidence type="ECO:0000313" key="5">
    <source>
        <dbReference type="Proteomes" id="UP001626593"/>
    </source>
</evidence>
<organism evidence="4 5">
    <name type="scientific">Aromatoleum evansii</name>
    <name type="common">Azoarcus evansii</name>
    <dbReference type="NCBI Taxonomy" id="59406"/>
    <lineage>
        <taxon>Bacteria</taxon>
        <taxon>Pseudomonadati</taxon>
        <taxon>Pseudomonadota</taxon>
        <taxon>Betaproteobacteria</taxon>
        <taxon>Rhodocyclales</taxon>
        <taxon>Rhodocyclaceae</taxon>
        <taxon>Aromatoleum</taxon>
    </lineage>
</organism>
<dbReference type="Gene3D" id="2.30.40.10">
    <property type="entry name" value="Urease, subunit C, domain 1"/>
    <property type="match status" value="1"/>
</dbReference>
<dbReference type="InterPro" id="IPR011059">
    <property type="entry name" value="Metal-dep_hydrolase_composite"/>
</dbReference>
<dbReference type="InterPro" id="IPR050287">
    <property type="entry name" value="MTA/SAH_deaminase"/>
</dbReference>
<dbReference type="EMBL" id="CP141259">
    <property type="protein sequence ID" value="WRL48469.1"/>
    <property type="molecule type" value="Genomic_DNA"/>
</dbReference>
<dbReference type="InterPro" id="IPR006680">
    <property type="entry name" value="Amidohydro-rel"/>
</dbReference>
<protein>
    <submittedName>
        <fullName evidence="4">Amidohydrolase family protein</fullName>
    </submittedName>
</protein>
<dbReference type="SUPFAM" id="SSF51338">
    <property type="entry name" value="Composite domain of metallo-dependent hydrolases"/>
    <property type="match status" value="1"/>
</dbReference>
<dbReference type="InterPro" id="IPR032466">
    <property type="entry name" value="Metal_Hydrolase"/>
</dbReference>
<evidence type="ECO:0000256" key="2">
    <source>
        <dbReference type="ARBA" id="ARBA00022801"/>
    </source>
</evidence>
<evidence type="ECO:0000313" key="4">
    <source>
        <dbReference type="EMBL" id="WRL48469.1"/>
    </source>
</evidence>
<comment type="similarity">
    <text evidence="1">Belongs to the metallo-dependent hydrolases superfamily. ATZ/TRZ family.</text>
</comment>
<dbReference type="SUPFAM" id="SSF51556">
    <property type="entry name" value="Metallo-dependent hydrolases"/>
    <property type="match status" value="1"/>
</dbReference>
<dbReference type="PANTHER" id="PTHR43794">
    <property type="entry name" value="AMINOHYDROLASE SSNA-RELATED"/>
    <property type="match status" value="1"/>
</dbReference>
<keyword evidence="2" id="KW-0378">Hydrolase</keyword>
<dbReference type="RefSeq" id="WP_407280704.1">
    <property type="nucleotide sequence ID" value="NZ_CP141259.1"/>
</dbReference>
<reference evidence="4 5" key="1">
    <citation type="submission" date="2023-12" db="EMBL/GenBank/DDBJ databases">
        <title>A. evansii MAY27, complete genome.</title>
        <authorList>
            <person name="Wang Y."/>
        </authorList>
    </citation>
    <scope>NUCLEOTIDE SEQUENCE [LARGE SCALE GENOMIC DNA]</scope>
    <source>
        <strain evidence="4 5">MAY27</strain>
    </source>
</reference>
<dbReference type="Pfam" id="PF01979">
    <property type="entry name" value="Amidohydro_1"/>
    <property type="match status" value="1"/>
</dbReference>
<keyword evidence="5" id="KW-1185">Reference proteome</keyword>
<name>A0ABZ1AUG7_AROEV</name>
<dbReference type="Gene3D" id="3.20.20.140">
    <property type="entry name" value="Metal-dependent hydrolases"/>
    <property type="match status" value="1"/>
</dbReference>
<sequence length="586" mass="63639">MTGIPRRWYPLAGAEAPPARRAPVAVARGAGPIDLPTGPKAALAGRVVTMDDAFTVRTDAVVYIDRGAIVAVQDRARPAPPGFEGIAPVATRGTLYPGLIELHNHLAYNALPLWAPVPRRFQHRGQWPDHPDYRRLISGPMTVVGTYRYAEGKAALLAPLVRYVECKCLLGGVTTSQGIMLNSNAGIRRYYRGLLRNVEQTDDPELPEAQARIPDIDARDAAWFLERLEKEGSCFLLHLSEGVTPPDAPDSIARRHFLALQVAPDRWALNDRLAGIHAAGLLPEDFAVLGRHQGAMVWSPFSNLLLYGATADVKAARRANVRIALGSDWSPSGSKNLLGELKVAWLYSQHMLDGFFGARDLVAMATREAAAILKWDKALGTLQPGRRADLLVIDGTAGDPYEALVKAKEISIRLVMINGLARYGTPGMMSALGAAGETLRVGGRLRCLNLMQPTADPDVAAVSLKQACRTLRAAFRNLPALAREIETPRPRNALRSTPESIVWSLALDEIEDTDIDLRPRLPFGGPDDFTGPERISPRAAAAPLSTILGSIALDRLTVADDPDFLSEIANQPNVPEAIRTRLAELY</sequence>
<evidence type="ECO:0000256" key="1">
    <source>
        <dbReference type="ARBA" id="ARBA00006745"/>
    </source>
</evidence>
<accession>A0ABZ1AUG7</accession>
<feature type="domain" description="Amidohydrolase-related" evidence="3">
    <location>
        <begin position="270"/>
        <end position="419"/>
    </location>
</feature>
<evidence type="ECO:0000259" key="3">
    <source>
        <dbReference type="Pfam" id="PF01979"/>
    </source>
</evidence>
<proteinExistence type="inferred from homology"/>
<dbReference type="Proteomes" id="UP001626593">
    <property type="component" value="Chromosome"/>
</dbReference>
<dbReference type="PANTHER" id="PTHR43794:SF11">
    <property type="entry name" value="AMIDOHYDROLASE-RELATED DOMAIN-CONTAINING PROTEIN"/>
    <property type="match status" value="1"/>
</dbReference>